<feature type="domain" description="Rotatin N-terminal" evidence="2">
    <location>
        <begin position="28"/>
        <end position="123"/>
    </location>
</feature>
<keyword evidence="3" id="KW-1185">Reference proteome</keyword>
<evidence type="ECO:0000256" key="1">
    <source>
        <dbReference type="SAM" id="MobiDB-lite"/>
    </source>
</evidence>
<dbReference type="OrthoDB" id="428850at2759"/>
<dbReference type="InterPro" id="IPR016024">
    <property type="entry name" value="ARM-type_fold"/>
</dbReference>
<dbReference type="SUPFAM" id="SSF48371">
    <property type="entry name" value="ARM repeat"/>
    <property type="match status" value="1"/>
</dbReference>
<dbReference type="AlphaFoldDB" id="A0A8B7YK15"/>
<dbReference type="RefSeq" id="XP_022091901.1">
    <property type="nucleotide sequence ID" value="XM_022236209.1"/>
</dbReference>
<dbReference type="GO" id="GO:0005813">
    <property type="term" value="C:centrosome"/>
    <property type="evidence" value="ECO:0007669"/>
    <property type="project" value="InterPro"/>
</dbReference>
<dbReference type="OMA" id="CCAVHES"/>
<accession>A0A8B7YK15</accession>
<dbReference type="GO" id="GO:0005814">
    <property type="term" value="C:centriole"/>
    <property type="evidence" value="ECO:0007669"/>
    <property type="project" value="TreeGrafter"/>
</dbReference>
<evidence type="ECO:0000313" key="4">
    <source>
        <dbReference type="RefSeq" id="XP_022091901.1"/>
    </source>
</evidence>
<dbReference type="GeneID" id="110979985"/>
<evidence type="ECO:0000313" key="3">
    <source>
        <dbReference type="Proteomes" id="UP000694845"/>
    </source>
</evidence>
<dbReference type="GO" id="GO:0036064">
    <property type="term" value="C:ciliary basal body"/>
    <property type="evidence" value="ECO:0007669"/>
    <property type="project" value="InterPro"/>
</dbReference>
<dbReference type="InterPro" id="IPR030791">
    <property type="entry name" value="Rotatin"/>
</dbReference>
<dbReference type="Proteomes" id="UP000694845">
    <property type="component" value="Unplaced"/>
</dbReference>
<sequence>MSKTFTVSDVTDIDLSSILNKLGHRLEEIRVRALHNILSKIEHGIICEADLLQQQQLYIQLLEWFNYDKCSHQLEVLQLIRQLTKHDSAVKQFLQIGAVDFLSKLRANCEDGLHPVIDDIQESLLSLRSHEQLMHRRECIFQHHSVLKKENASNTLEDRQLSCGVMRKAVDNQGYFPQTSPSVSKGVHTNDRIASVNSGVGCVKGLKFSTFPWLSLTPTDRHVLISTNSSLCSPRPSIVLTSCEFVSGVVLQDFPAEIFLQRPNITKSLLSLLGLKPLSIGDNSIALSAIKCLRELSTLLLSRHKFYHDPALYCPKQDFGSQTASTASSGMGRASCSTSQSTLSTGSRPSVIGRNEPRVRGDGRDGDTSSSVHSSPVVADITASVSDTDSEDAIVLQFSQLTLPQFATDVLFHVTPLLKTGTTEVVVASVYLLNEAMKLVRVAMTTDIWDDGSAAGRALTDKLSDSFEVLGEVLHYHYHHCHGDHDGEQSIPVGHVSKETFVHHRLSMIAIITLVKTVIQDLVPFEKAKDILPENLSSSLYLAVMDEGLMFCTPHVRVCLLPIIQRSLPAKHRLYQEAANICSSMNSASLFLQELDDKCTNAERLLNLAEASLSSLHCHRVLSLVDKFVQLCSDICSSSNEKNVKYSRKILLKFLAHPEMLSMWRKSSEAEGGLLNVSIFYLIQTFYMRYAVLDFLMIKRNSLSVPVPSGAQEYTVPLHCTAIGSSTLPYWPSGV</sequence>
<name>A0A8B7YK15_ACAPL</name>
<dbReference type="KEGG" id="aplc:110979985"/>
<proteinExistence type="predicted"/>
<dbReference type="GO" id="GO:0032053">
    <property type="term" value="P:ciliary basal body organization"/>
    <property type="evidence" value="ECO:0007669"/>
    <property type="project" value="TreeGrafter"/>
</dbReference>
<reference evidence="4" key="1">
    <citation type="submission" date="2025-08" db="UniProtKB">
        <authorList>
            <consortium name="RefSeq"/>
        </authorList>
    </citation>
    <scope>IDENTIFICATION</scope>
</reference>
<dbReference type="GO" id="GO:0010457">
    <property type="term" value="P:centriole-centriole cohesion"/>
    <property type="evidence" value="ECO:0007669"/>
    <property type="project" value="TreeGrafter"/>
</dbReference>
<feature type="compositionally biased region" description="Polar residues" evidence="1">
    <location>
        <begin position="324"/>
        <end position="348"/>
    </location>
</feature>
<dbReference type="Pfam" id="PF14726">
    <property type="entry name" value="RTTN_N"/>
    <property type="match status" value="1"/>
</dbReference>
<evidence type="ECO:0000259" key="2">
    <source>
        <dbReference type="Pfam" id="PF14726"/>
    </source>
</evidence>
<feature type="region of interest" description="Disordered" evidence="1">
    <location>
        <begin position="324"/>
        <end position="375"/>
    </location>
</feature>
<dbReference type="PANTHER" id="PTHR31691">
    <property type="entry name" value="ROTATIN"/>
    <property type="match status" value="1"/>
</dbReference>
<dbReference type="PANTHER" id="PTHR31691:SF1">
    <property type="entry name" value="ROTATIN"/>
    <property type="match status" value="1"/>
</dbReference>
<organism evidence="3 4">
    <name type="scientific">Acanthaster planci</name>
    <name type="common">Crown-of-thorns starfish</name>
    <dbReference type="NCBI Taxonomy" id="133434"/>
    <lineage>
        <taxon>Eukaryota</taxon>
        <taxon>Metazoa</taxon>
        <taxon>Echinodermata</taxon>
        <taxon>Eleutherozoa</taxon>
        <taxon>Asterozoa</taxon>
        <taxon>Asteroidea</taxon>
        <taxon>Valvatacea</taxon>
        <taxon>Valvatida</taxon>
        <taxon>Acanthasteridae</taxon>
        <taxon>Acanthaster</taxon>
    </lineage>
</organism>
<gene>
    <name evidence="4" type="primary">LOC110979985</name>
</gene>
<protein>
    <submittedName>
        <fullName evidence="4">Rotatin-like</fullName>
    </submittedName>
</protein>
<dbReference type="InterPro" id="IPR029249">
    <property type="entry name" value="Rotatin_N"/>
</dbReference>
<dbReference type="GO" id="GO:0007099">
    <property type="term" value="P:centriole replication"/>
    <property type="evidence" value="ECO:0007669"/>
    <property type="project" value="TreeGrafter"/>
</dbReference>
<feature type="compositionally biased region" description="Basic and acidic residues" evidence="1">
    <location>
        <begin position="355"/>
        <end position="367"/>
    </location>
</feature>